<keyword evidence="3" id="KW-1185">Reference proteome</keyword>
<dbReference type="AlphaFoldDB" id="A0AAU9JS62"/>
<evidence type="ECO:0000313" key="2">
    <source>
        <dbReference type="EMBL" id="CAG9328404.1"/>
    </source>
</evidence>
<name>A0AAU9JS62_9CILI</name>
<organism evidence="2 3">
    <name type="scientific">Blepharisma stoltei</name>
    <dbReference type="NCBI Taxonomy" id="1481888"/>
    <lineage>
        <taxon>Eukaryota</taxon>
        <taxon>Sar</taxon>
        <taxon>Alveolata</taxon>
        <taxon>Ciliophora</taxon>
        <taxon>Postciliodesmatophora</taxon>
        <taxon>Heterotrichea</taxon>
        <taxon>Heterotrichida</taxon>
        <taxon>Blepharismidae</taxon>
        <taxon>Blepharisma</taxon>
    </lineage>
</organism>
<evidence type="ECO:0000313" key="3">
    <source>
        <dbReference type="Proteomes" id="UP001162131"/>
    </source>
</evidence>
<comment type="caution">
    <text evidence="2">The sequence shown here is derived from an EMBL/GenBank/DDBJ whole genome shotgun (WGS) entry which is preliminary data.</text>
</comment>
<keyword evidence="1" id="KW-0175">Coiled coil</keyword>
<dbReference type="Proteomes" id="UP001162131">
    <property type="component" value="Unassembled WGS sequence"/>
</dbReference>
<feature type="coiled-coil region" evidence="1">
    <location>
        <begin position="314"/>
        <end position="341"/>
    </location>
</feature>
<gene>
    <name evidence="2" type="ORF">BSTOLATCC_MIC46410</name>
</gene>
<accession>A0AAU9JS62</accession>
<protein>
    <submittedName>
        <fullName evidence="2">Uncharacterized protein</fullName>
    </submittedName>
</protein>
<feature type="coiled-coil region" evidence="1">
    <location>
        <begin position="71"/>
        <end position="105"/>
    </location>
</feature>
<proteinExistence type="predicted"/>
<sequence length="450" mass="52054">MSEVNSQLNATKRSSIFSFGNESVRLENEINHFTRKLEHERRLSLLLDKDLKEIKQNIANIKKNKNQKFSTIKAQDKVKALEIRLEAVNKQLGEVRNKTRKLINEIDCMRKNAQGYHTGNLSAKKELERARSQIIETNRVSSELQKTIEKYNENILSTHSKFESNRDILAESLSLMKSNYLEDKIEGTKFRQGFTVNFAQPIADASEMHGIYKNQAQKWSEKCKKLTSDKESIRSRVSDLNSAMEEMKAQSKLSSSKDIVDLFTTSINEYSKLSHYFYTISEEIFEVSEKVRLNKEKVEEISKGFHEEIKIEGIETGKENLKKIGKEKERAKEKLGKIRGKIYFLPDGFRMMTEELLKLGINNEVELPDLDEDTVTKVMFELEESINSVMYWRKITIDQKPESSPSKKIIDFNEVDIEKLIEDDLPNAPMTIKDFQIKAIKSIDKLSEGS</sequence>
<evidence type="ECO:0000256" key="1">
    <source>
        <dbReference type="SAM" id="Coils"/>
    </source>
</evidence>
<dbReference type="EMBL" id="CAJZBQ010000046">
    <property type="protein sequence ID" value="CAG9328404.1"/>
    <property type="molecule type" value="Genomic_DNA"/>
</dbReference>
<reference evidence="2" key="1">
    <citation type="submission" date="2021-09" db="EMBL/GenBank/DDBJ databases">
        <authorList>
            <consortium name="AG Swart"/>
            <person name="Singh M."/>
            <person name="Singh A."/>
            <person name="Seah K."/>
            <person name="Emmerich C."/>
        </authorList>
    </citation>
    <scope>NUCLEOTIDE SEQUENCE</scope>
    <source>
        <strain evidence="2">ATCC30299</strain>
    </source>
</reference>